<dbReference type="GO" id="GO:0015833">
    <property type="term" value="P:peptide transport"/>
    <property type="evidence" value="ECO:0007669"/>
    <property type="project" value="TreeGrafter"/>
</dbReference>
<dbReference type="RefSeq" id="WP_311786441.1">
    <property type="nucleotide sequence ID" value="NZ_JALDYY010000004.1"/>
</dbReference>
<organism evidence="6 7">
    <name type="scientific">Ferirhizobium litorale</name>
    <dbReference type="NCBI Taxonomy" id="2927786"/>
    <lineage>
        <taxon>Bacteria</taxon>
        <taxon>Pseudomonadati</taxon>
        <taxon>Pseudomonadota</taxon>
        <taxon>Alphaproteobacteria</taxon>
        <taxon>Hyphomicrobiales</taxon>
        <taxon>Rhizobiaceae</taxon>
        <taxon>Ferirhizobium</taxon>
    </lineage>
</organism>
<accession>A0AAE3QEM1</accession>
<protein>
    <submittedName>
        <fullName evidence="6">ABC transporter substrate-binding protein</fullName>
    </submittedName>
</protein>
<sequence>MSAYSMNRRHFLIGAAAGLSALTLRPGLSYAVEGDTLVVRGASDIEILDPAFQNGLLEEEIGRCLFLSLNRLNDVREGAGWTPYAASELSQKSDAEIAFVLHDWLQWTGDFGPVTAEDVKYSFERVADPKNASAWAYAFDALDKVEVTGERSGIIHLKSPSAPFWVTTLPYYMGHIVCKKAVEAAGGKFTTEVPASAGPYIIDKWVPKQSLSLALNPGWKGPAPTFAKVKFEIITDDESAALAYESKAIDYSKISLNTLATYRDQLPESSTLIQMDGNRFVWLTINLGNPKFADEKVRRALQYALDVSQVMEGSYSGLAAPATGVVPPSMVGHREKILYPADIEKAQNLLQEAGVSDLAIELAAPNDKTSELTCQIVQALFGAVGVTVDIKTYDDAVYWTLGDKTAGDAWKNLDMVLMSFAGGVDPSENLTWFRPSQIGVYNWSQFDSPEFETLYQEGMAETDQEKRGVMYRRMQDLMEESGGFIFLTHETFAAVAREGLKPCILADGYLDVPRFTRG</sequence>
<evidence type="ECO:0000256" key="3">
    <source>
        <dbReference type="ARBA" id="ARBA00022448"/>
    </source>
</evidence>
<dbReference type="PANTHER" id="PTHR30290:SF9">
    <property type="entry name" value="OLIGOPEPTIDE-BINDING PROTEIN APPA"/>
    <property type="match status" value="1"/>
</dbReference>
<dbReference type="PANTHER" id="PTHR30290">
    <property type="entry name" value="PERIPLASMIC BINDING COMPONENT OF ABC TRANSPORTER"/>
    <property type="match status" value="1"/>
</dbReference>
<reference evidence="6" key="1">
    <citation type="submission" date="2022-03" db="EMBL/GenBank/DDBJ databases">
        <title>Fererhizobium litorale gen. nov., sp. nov., isolated from sandy sediments of the Sea of Japan seashore.</title>
        <authorList>
            <person name="Romanenko L."/>
            <person name="Kurilenko V."/>
            <person name="Otstavnykh N."/>
            <person name="Svetashev V."/>
            <person name="Tekutyeva L."/>
            <person name="Isaeva M."/>
            <person name="Mikhailov V."/>
        </authorList>
    </citation>
    <scope>NUCLEOTIDE SEQUENCE</scope>
    <source>
        <strain evidence="6">KMM 9576</strain>
    </source>
</reference>
<evidence type="ECO:0000256" key="4">
    <source>
        <dbReference type="ARBA" id="ARBA00022729"/>
    </source>
</evidence>
<dbReference type="PROSITE" id="PS51318">
    <property type="entry name" value="TAT"/>
    <property type="match status" value="1"/>
</dbReference>
<comment type="subcellular location">
    <subcellularLocation>
        <location evidence="1">Periplasm</location>
    </subcellularLocation>
</comment>
<dbReference type="InterPro" id="IPR000914">
    <property type="entry name" value="SBP_5_dom"/>
</dbReference>
<dbReference type="PIRSF" id="PIRSF002741">
    <property type="entry name" value="MppA"/>
    <property type="match status" value="1"/>
</dbReference>
<dbReference type="AlphaFoldDB" id="A0AAE3QEM1"/>
<dbReference type="InterPro" id="IPR006311">
    <property type="entry name" value="TAT_signal"/>
</dbReference>
<keyword evidence="3" id="KW-0813">Transport</keyword>
<evidence type="ECO:0000256" key="1">
    <source>
        <dbReference type="ARBA" id="ARBA00004418"/>
    </source>
</evidence>
<evidence type="ECO:0000259" key="5">
    <source>
        <dbReference type="Pfam" id="PF00496"/>
    </source>
</evidence>
<comment type="similarity">
    <text evidence="2">Belongs to the bacterial solute-binding protein 5 family.</text>
</comment>
<keyword evidence="4" id="KW-0732">Signal</keyword>
<dbReference type="Gene3D" id="3.10.105.10">
    <property type="entry name" value="Dipeptide-binding Protein, Domain 3"/>
    <property type="match status" value="1"/>
</dbReference>
<name>A0AAE3QEM1_9HYPH</name>
<evidence type="ECO:0000313" key="6">
    <source>
        <dbReference type="EMBL" id="MDI7922605.1"/>
    </source>
</evidence>
<dbReference type="GO" id="GO:0043190">
    <property type="term" value="C:ATP-binding cassette (ABC) transporter complex"/>
    <property type="evidence" value="ECO:0007669"/>
    <property type="project" value="InterPro"/>
</dbReference>
<feature type="domain" description="Solute-binding protein family 5" evidence="5">
    <location>
        <begin position="89"/>
        <end position="432"/>
    </location>
</feature>
<dbReference type="Proteomes" id="UP001161580">
    <property type="component" value="Unassembled WGS sequence"/>
</dbReference>
<dbReference type="GO" id="GO:0030288">
    <property type="term" value="C:outer membrane-bounded periplasmic space"/>
    <property type="evidence" value="ECO:0007669"/>
    <property type="project" value="UniProtKB-ARBA"/>
</dbReference>
<dbReference type="EMBL" id="JALDYZ010000005">
    <property type="protein sequence ID" value="MDI7922605.1"/>
    <property type="molecule type" value="Genomic_DNA"/>
</dbReference>
<dbReference type="Pfam" id="PF00496">
    <property type="entry name" value="SBP_bac_5"/>
    <property type="match status" value="1"/>
</dbReference>
<dbReference type="Gene3D" id="3.40.190.10">
    <property type="entry name" value="Periplasmic binding protein-like II"/>
    <property type="match status" value="1"/>
</dbReference>
<dbReference type="SUPFAM" id="SSF53850">
    <property type="entry name" value="Periplasmic binding protein-like II"/>
    <property type="match status" value="1"/>
</dbReference>
<dbReference type="GO" id="GO:1904680">
    <property type="term" value="F:peptide transmembrane transporter activity"/>
    <property type="evidence" value="ECO:0007669"/>
    <property type="project" value="TreeGrafter"/>
</dbReference>
<dbReference type="InterPro" id="IPR030678">
    <property type="entry name" value="Peptide/Ni-bd"/>
</dbReference>
<proteinExistence type="inferred from homology"/>
<dbReference type="InterPro" id="IPR039424">
    <property type="entry name" value="SBP_5"/>
</dbReference>
<comment type="caution">
    <text evidence="6">The sequence shown here is derived from an EMBL/GenBank/DDBJ whole genome shotgun (WGS) entry which is preliminary data.</text>
</comment>
<evidence type="ECO:0000313" key="7">
    <source>
        <dbReference type="Proteomes" id="UP001161580"/>
    </source>
</evidence>
<gene>
    <name evidence="6" type="ORF">MRS75_10960</name>
</gene>
<evidence type="ECO:0000256" key="2">
    <source>
        <dbReference type="ARBA" id="ARBA00005695"/>
    </source>
</evidence>
<keyword evidence="7" id="KW-1185">Reference proteome</keyword>